<evidence type="ECO:0000256" key="2">
    <source>
        <dbReference type="PIRSR" id="PIRSR011396-2"/>
    </source>
</evidence>
<accession>A0A7W4WFI0</accession>
<dbReference type="PANTHER" id="PTHR43747:SF4">
    <property type="entry name" value="FLAVIN-DEPENDENT TRYPTOPHAN HALOGENASE"/>
    <property type="match status" value="1"/>
</dbReference>
<dbReference type="SUPFAM" id="SSF51905">
    <property type="entry name" value="FAD/NAD(P)-binding domain"/>
    <property type="match status" value="1"/>
</dbReference>
<evidence type="ECO:0000313" key="4">
    <source>
        <dbReference type="Proteomes" id="UP000535937"/>
    </source>
</evidence>
<dbReference type="InterPro" id="IPR033856">
    <property type="entry name" value="Trp_halogen"/>
</dbReference>
<dbReference type="Proteomes" id="UP000535937">
    <property type="component" value="Unassembled WGS sequence"/>
</dbReference>
<evidence type="ECO:0000313" key="3">
    <source>
        <dbReference type="EMBL" id="MBB3062723.1"/>
    </source>
</evidence>
<gene>
    <name evidence="3" type="ORF">FHS09_003572</name>
</gene>
<comment type="caution">
    <text evidence="3">The sequence shown here is derived from an EMBL/GenBank/DDBJ whole genome shotgun (WGS) entry which is preliminary data.</text>
</comment>
<dbReference type="AlphaFoldDB" id="A0A7W4WFI0"/>
<dbReference type="EMBL" id="JACHWZ010000019">
    <property type="protein sequence ID" value="MBB3062723.1"/>
    <property type="molecule type" value="Genomic_DNA"/>
</dbReference>
<name>A0A7W4WFI0_9GAMM</name>
<feature type="binding site" evidence="2">
    <location>
        <position position="345"/>
    </location>
    <ligand>
        <name>L-tryptophan</name>
        <dbReference type="ChEBI" id="CHEBI:57912"/>
    </ligand>
</feature>
<evidence type="ECO:0000256" key="1">
    <source>
        <dbReference type="PIRSR" id="PIRSR011396-1"/>
    </source>
</evidence>
<proteinExistence type="predicted"/>
<dbReference type="InterPro" id="IPR050816">
    <property type="entry name" value="Flavin-dep_Halogenase_NPB"/>
</dbReference>
<organism evidence="3 4">
    <name type="scientific">Microbulbifer rhizosphaerae</name>
    <dbReference type="NCBI Taxonomy" id="1562603"/>
    <lineage>
        <taxon>Bacteria</taxon>
        <taxon>Pseudomonadati</taxon>
        <taxon>Pseudomonadota</taxon>
        <taxon>Gammaproteobacteria</taxon>
        <taxon>Cellvibrionales</taxon>
        <taxon>Microbulbiferaceae</taxon>
        <taxon>Microbulbifer</taxon>
    </lineage>
</organism>
<dbReference type="PIRSF" id="PIRSF011396">
    <property type="entry name" value="Trp_halogenase"/>
    <property type="match status" value="1"/>
</dbReference>
<feature type="binding site" evidence="2">
    <location>
        <begin position="16"/>
        <end position="19"/>
    </location>
    <ligand>
        <name>FAD</name>
        <dbReference type="ChEBI" id="CHEBI:57692"/>
    </ligand>
</feature>
<dbReference type="InterPro" id="IPR036188">
    <property type="entry name" value="FAD/NAD-bd_sf"/>
</dbReference>
<protein>
    <submittedName>
        <fullName evidence="3">Tryptophan halogenase</fullName>
        <ecNumber evidence="3">1.14.19.9</ecNumber>
    </submittedName>
</protein>
<dbReference type="InterPro" id="IPR006905">
    <property type="entry name" value="Flavin_halogenase"/>
</dbReference>
<reference evidence="3 4" key="1">
    <citation type="submission" date="2020-08" db="EMBL/GenBank/DDBJ databases">
        <title>Genomic Encyclopedia of Type Strains, Phase III (KMG-III): the genomes of soil and plant-associated and newly described type strains.</title>
        <authorList>
            <person name="Whitman W."/>
        </authorList>
    </citation>
    <scope>NUCLEOTIDE SEQUENCE [LARGE SCALE GENOMIC DNA]</scope>
    <source>
        <strain evidence="3 4">CECT 8799</strain>
    </source>
</reference>
<dbReference type="PANTHER" id="PTHR43747">
    <property type="entry name" value="FAD-BINDING PROTEIN"/>
    <property type="match status" value="1"/>
</dbReference>
<feature type="binding site" evidence="2">
    <location>
        <position position="189"/>
    </location>
    <ligand>
        <name>FAD</name>
        <dbReference type="ChEBI" id="CHEBI:57692"/>
    </ligand>
</feature>
<sequence length="502" mass="56341">MLIKHRPIQSWVVVGGGTAGWMTAALLGKVLAGTGARVTLVESPEIDTIGVGEATVPSFVDLLKVLGIPEPDFVRETKSTFKLGIKFTGWQGPEHSYWHPFGNIGARIDGQPFFHQWLKSQAYGNSSGYTRYSPSAAMARAHRFFIPDPQKPNNLTRMGYALHFDASLAARYLAGYAQQQGVKRIAGHVVDIRQGSDGRIEAVALKGGGQLQGDFFVDCSGQRALLLGDALKVGYCNWHEYLPVDAAVVVQTEKRGTLQPYTEAIAEEYGWRWRIPLRHRTGNGYVFCSDYCSGDRVAELLLNNAGGRPVGDPRRLRFVAGKREKMWHRNCVAIGLSSGFLEPLESTSIYLAMRAALNLVKLLPGRDICPHTEAEYNRLMDIEYESIRDFIVMHYCTSRRDDSPFWKSWRQRPIPPSLETKLALYKSQGRLVHNDLDLFAEDSWHAVLTGMGVFPRDYCPAVQASDPEKTRALLDRIEYSLEHSVNQLLSHEEFLRRFIAPQ</sequence>
<dbReference type="Gene3D" id="3.50.50.60">
    <property type="entry name" value="FAD/NAD(P)-binding domain"/>
    <property type="match status" value="1"/>
</dbReference>
<dbReference type="Pfam" id="PF04820">
    <property type="entry name" value="Trp_halogenase"/>
    <property type="match status" value="1"/>
</dbReference>
<keyword evidence="2" id="KW-0285">Flavoprotein</keyword>
<keyword evidence="2" id="KW-0547">Nucleotide-binding</keyword>
<feature type="active site" evidence="1">
    <location>
        <position position="82"/>
    </location>
</feature>
<feature type="binding site" evidence="2">
    <location>
        <position position="349"/>
    </location>
    <ligand>
        <name>FAD</name>
        <dbReference type="ChEBI" id="CHEBI:57692"/>
    </ligand>
</feature>
<feature type="binding site" evidence="2">
    <location>
        <position position="336"/>
    </location>
    <ligand>
        <name>FAD</name>
        <dbReference type="ChEBI" id="CHEBI:57692"/>
    </ligand>
</feature>
<dbReference type="GO" id="GO:0004497">
    <property type="term" value="F:monooxygenase activity"/>
    <property type="evidence" value="ECO:0007669"/>
    <property type="project" value="InterPro"/>
</dbReference>
<keyword evidence="3" id="KW-0560">Oxidoreductase</keyword>
<feature type="binding site" evidence="2">
    <location>
        <position position="82"/>
    </location>
    <ligand>
        <name>7-chloro-L-tryptophan</name>
        <dbReference type="ChEBI" id="CHEBI:58713"/>
    </ligand>
</feature>
<dbReference type="EC" id="1.14.19.9" evidence="3"/>
<dbReference type="GO" id="GO:0000166">
    <property type="term" value="F:nucleotide binding"/>
    <property type="evidence" value="ECO:0007669"/>
    <property type="project" value="UniProtKB-KW"/>
</dbReference>
<dbReference type="RefSeq" id="WP_183462257.1">
    <property type="nucleotide sequence ID" value="NZ_JACHWZ010000019.1"/>
</dbReference>
<keyword evidence="4" id="KW-1185">Reference proteome</keyword>
<keyword evidence="2" id="KW-0274">FAD</keyword>